<feature type="transmembrane region" description="Helical" evidence="1">
    <location>
        <begin position="7"/>
        <end position="26"/>
    </location>
</feature>
<organism evidence="2 3">
    <name type="scientific">Flavobacterium ponti</name>
    <dbReference type="NCBI Taxonomy" id="665133"/>
    <lineage>
        <taxon>Bacteria</taxon>
        <taxon>Pseudomonadati</taxon>
        <taxon>Bacteroidota</taxon>
        <taxon>Flavobacteriia</taxon>
        <taxon>Flavobacteriales</taxon>
        <taxon>Flavobacteriaceae</taxon>
        <taxon>Flavobacterium</taxon>
    </lineage>
</organism>
<feature type="transmembrane region" description="Helical" evidence="1">
    <location>
        <begin position="72"/>
        <end position="90"/>
    </location>
</feature>
<name>A0ABV9P2R5_9FLAO</name>
<protein>
    <submittedName>
        <fullName evidence="2">Uncharacterized protein</fullName>
    </submittedName>
</protein>
<gene>
    <name evidence="2" type="ORF">ACFO3U_00450</name>
</gene>
<dbReference type="EMBL" id="JBHSGW010000001">
    <property type="protein sequence ID" value="MFC4738454.1"/>
    <property type="molecule type" value="Genomic_DNA"/>
</dbReference>
<dbReference type="Proteomes" id="UP001595885">
    <property type="component" value="Unassembled WGS sequence"/>
</dbReference>
<keyword evidence="1" id="KW-1133">Transmembrane helix</keyword>
<reference evidence="3" key="1">
    <citation type="journal article" date="2019" name="Int. J. Syst. Evol. Microbiol.">
        <title>The Global Catalogue of Microorganisms (GCM) 10K type strain sequencing project: providing services to taxonomists for standard genome sequencing and annotation.</title>
        <authorList>
            <consortium name="The Broad Institute Genomics Platform"/>
            <consortium name="The Broad Institute Genome Sequencing Center for Infectious Disease"/>
            <person name="Wu L."/>
            <person name="Ma J."/>
        </authorList>
    </citation>
    <scope>NUCLEOTIDE SEQUENCE [LARGE SCALE GENOMIC DNA]</scope>
    <source>
        <strain evidence="3">CCUG 50349</strain>
    </source>
</reference>
<feature type="transmembrane region" description="Helical" evidence="1">
    <location>
        <begin position="38"/>
        <end position="60"/>
    </location>
</feature>
<evidence type="ECO:0000313" key="3">
    <source>
        <dbReference type="Proteomes" id="UP001595885"/>
    </source>
</evidence>
<evidence type="ECO:0000256" key="1">
    <source>
        <dbReference type="SAM" id="Phobius"/>
    </source>
</evidence>
<proteinExistence type="predicted"/>
<sequence length="130" mass="15272">MIKNFKFLKTLLLIAVPAFVIHFLIFQIPFLNEKQSTFYYSIPILYLLYFIFSKVTLFILDVIAQKSFENVGFTFLFLTSVQIGLSYLIIKPILESPGDNSVEKWNFFVIMFLFLAIEAFITIRILNKKH</sequence>
<keyword evidence="1" id="KW-0812">Transmembrane</keyword>
<accession>A0ABV9P2R5</accession>
<keyword evidence="3" id="KW-1185">Reference proteome</keyword>
<evidence type="ECO:0000313" key="2">
    <source>
        <dbReference type="EMBL" id="MFC4738454.1"/>
    </source>
</evidence>
<comment type="caution">
    <text evidence="2">The sequence shown here is derived from an EMBL/GenBank/DDBJ whole genome shotgun (WGS) entry which is preliminary data.</text>
</comment>
<keyword evidence="1" id="KW-0472">Membrane</keyword>
<feature type="transmembrane region" description="Helical" evidence="1">
    <location>
        <begin position="105"/>
        <end position="126"/>
    </location>
</feature>
<dbReference type="RefSeq" id="WP_379737376.1">
    <property type="nucleotide sequence ID" value="NZ_JBHSGW010000001.1"/>
</dbReference>